<dbReference type="SUPFAM" id="SSF55681">
    <property type="entry name" value="Class II aaRS and biotin synthetases"/>
    <property type="match status" value="1"/>
</dbReference>
<dbReference type="Gene3D" id="3.30.980.10">
    <property type="entry name" value="Threonyl-trna Synthetase, Chain A, domain 2"/>
    <property type="match status" value="1"/>
</dbReference>
<dbReference type="InterPro" id="IPR050058">
    <property type="entry name" value="Ala-tRNA_ligase"/>
</dbReference>
<feature type="domain" description="Alanyl-transfer RNA synthetases family profile" evidence="10">
    <location>
        <begin position="1"/>
        <end position="597"/>
    </location>
</feature>
<dbReference type="EMBL" id="MHTX01000024">
    <property type="protein sequence ID" value="OHA68055.1"/>
    <property type="molecule type" value="Genomic_DNA"/>
</dbReference>
<dbReference type="FunFam" id="3.30.980.10:FF:000004">
    <property type="entry name" value="Alanine--tRNA ligase, cytoplasmic"/>
    <property type="match status" value="1"/>
</dbReference>
<dbReference type="Gene3D" id="3.30.54.20">
    <property type="match status" value="1"/>
</dbReference>
<evidence type="ECO:0000256" key="4">
    <source>
        <dbReference type="ARBA" id="ARBA00022598"/>
    </source>
</evidence>
<dbReference type="Gene3D" id="3.30.930.10">
    <property type="entry name" value="Bira Bifunctional Protein, Domain 2"/>
    <property type="match status" value="1"/>
</dbReference>
<dbReference type="EC" id="6.1.1.7" evidence="2"/>
<evidence type="ECO:0000256" key="5">
    <source>
        <dbReference type="ARBA" id="ARBA00022741"/>
    </source>
</evidence>
<dbReference type="GO" id="GO:0004813">
    <property type="term" value="F:alanine-tRNA ligase activity"/>
    <property type="evidence" value="ECO:0007669"/>
    <property type="project" value="UniProtKB-EC"/>
</dbReference>
<dbReference type="Pfam" id="PF01411">
    <property type="entry name" value="tRNA-synt_2c"/>
    <property type="match status" value="1"/>
</dbReference>
<dbReference type="PRINTS" id="PR00980">
    <property type="entry name" value="TRNASYNTHALA"/>
</dbReference>
<evidence type="ECO:0000256" key="3">
    <source>
        <dbReference type="ARBA" id="ARBA00022555"/>
    </source>
</evidence>
<dbReference type="PROSITE" id="PS50860">
    <property type="entry name" value="AA_TRNA_LIGASE_II_ALA"/>
    <property type="match status" value="1"/>
</dbReference>
<evidence type="ECO:0000259" key="10">
    <source>
        <dbReference type="PROSITE" id="PS50860"/>
    </source>
</evidence>
<dbReference type="InterPro" id="IPR018163">
    <property type="entry name" value="Thr/Ala-tRNA-synth_IIc_edit"/>
</dbReference>
<keyword evidence="9" id="KW-0030">Aminoacyl-tRNA synthetase</keyword>
<keyword evidence="4" id="KW-0436">Ligase</keyword>
<dbReference type="AlphaFoldDB" id="A0A1G2R5D1"/>
<evidence type="ECO:0000256" key="7">
    <source>
        <dbReference type="ARBA" id="ARBA00022884"/>
    </source>
</evidence>
<dbReference type="SUPFAM" id="SSF55186">
    <property type="entry name" value="ThrRS/AlaRS common domain"/>
    <property type="match status" value="1"/>
</dbReference>
<keyword evidence="8" id="KW-0648">Protein biosynthesis</keyword>
<keyword evidence="3" id="KW-0820">tRNA-binding</keyword>
<protein>
    <recommendedName>
        <fullName evidence="2">alanine--tRNA ligase</fullName>
        <ecNumber evidence="2">6.1.1.7</ecNumber>
    </recommendedName>
</protein>
<dbReference type="InterPro" id="IPR045864">
    <property type="entry name" value="aa-tRNA-synth_II/BPL/LPL"/>
</dbReference>
<dbReference type="InterPro" id="IPR002318">
    <property type="entry name" value="Ala-tRNA-lgiase_IIc"/>
</dbReference>
<reference evidence="11 12" key="1">
    <citation type="journal article" date="2016" name="Nat. Commun.">
        <title>Thousands of microbial genomes shed light on interconnected biogeochemical processes in an aquifer system.</title>
        <authorList>
            <person name="Anantharaman K."/>
            <person name="Brown C.T."/>
            <person name="Hug L.A."/>
            <person name="Sharon I."/>
            <person name="Castelle C.J."/>
            <person name="Probst A.J."/>
            <person name="Thomas B.C."/>
            <person name="Singh A."/>
            <person name="Wilkins M.J."/>
            <person name="Karaoz U."/>
            <person name="Brodie E.L."/>
            <person name="Williams K.H."/>
            <person name="Hubbard S.S."/>
            <person name="Banfield J.F."/>
        </authorList>
    </citation>
    <scope>NUCLEOTIDE SEQUENCE [LARGE SCALE GENOMIC DNA]</scope>
</reference>
<dbReference type="PANTHER" id="PTHR11777:SF9">
    <property type="entry name" value="ALANINE--TRNA LIGASE, CYTOPLASMIC"/>
    <property type="match status" value="1"/>
</dbReference>
<evidence type="ECO:0000256" key="6">
    <source>
        <dbReference type="ARBA" id="ARBA00022840"/>
    </source>
</evidence>
<evidence type="ECO:0000256" key="1">
    <source>
        <dbReference type="ARBA" id="ARBA00008226"/>
    </source>
</evidence>
<dbReference type="InterPro" id="IPR012947">
    <property type="entry name" value="tRNA_SAD"/>
</dbReference>
<dbReference type="InterPro" id="IPR018164">
    <property type="entry name" value="Ala-tRNA-synth_IIc_N"/>
</dbReference>
<dbReference type="GO" id="GO:0000049">
    <property type="term" value="F:tRNA binding"/>
    <property type="evidence" value="ECO:0007669"/>
    <property type="project" value="UniProtKB-KW"/>
</dbReference>
<gene>
    <name evidence="11" type="ORF">A3D59_03285</name>
</gene>
<comment type="similarity">
    <text evidence="1">Belongs to the class-II aminoacyl-tRNA synthetase family.</text>
</comment>
<evidence type="ECO:0000313" key="11">
    <source>
        <dbReference type="EMBL" id="OHA68055.1"/>
    </source>
</evidence>
<dbReference type="Proteomes" id="UP000179258">
    <property type="component" value="Unassembled WGS sequence"/>
</dbReference>
<dbReference type="InterPro" id="IPR018165">
    <property type="entry name" value="Ala-tRNA-synth_IIc_core"/>
</dbReference>
<evidence type="ECO:0000256" key="2">
    <source>
        <dbReference type="ARBA" id="ARBA00013168"/>
    </source>
</evidence>
<evidence type="ECO:0000256" key="8">
    <source>
        <dbReference type="ARBA" id="ARBA00022917"/>
    </source>
</evidence>
<dbReference type="Pfam" id="PF07973">
    <property type="entry name" value="tRNA_SAD"/>
    <property type="match status" value="1"/>
</dbReference>
<dbReference type="GO" id="GO:0002161">
    <property type="term" value="F:aminoacyl-tRNA deacylase activity"/>
    <property type="evidence" value="ECO:0007669"/>
    <property type="project" value="TreeGrafter"/>
</dbReference>
<organism evidence="11 12">
    <name type="scientific">Candidatus Wildermuthbacteria bacterium RIFCSPHIGHO2_02_FULL_47_17</name>
    <dbReference type="NCBI Taxonomy" id="1802452"/>
    <lineage>
        <taxon>Bacteria</taxon>
        <taxon>Candidatus Wildermuthiibacteriota</taxon>
    </lineage>
</organism>
<dbReference type="InterPro" id="IPR018162">
    <property type="entry name" value="Ala-tRNA-ligase_IIc_anticod-bd"/>
</dbReference>
<dbReference type="SMART" id="SM00863">
    <property type="entry name" value="tRNA_SAD"/>
    <property type="match status" value="1"/>
</dbReference>
<dbReference type="SUPFAM" id="SSF101353">
    <property type="entry name" value="Putative anticodon-binding domain of alanyl-tRNA synthetase (AlaRS)"/>
    <property type="match status" value="1"/>
</dbReference>
<dbReference type="NCBIfam" id="NF002436">
    <property type="entry name" value="PRK01584.1"/>
    <property type="match status" value="1"/>
</dbReference>
<dbReference type="PANTHER" id="PTHR11777">
    <property type="entry name" value="ALANYL-TRNA SYNTHETASE"/>
    <property type="match status" value="1"/>
</dbReference>
<keyword evidence="5" id="KW-0547">Nucleotide-binding</keyword>
<keyword evidence="7" id="KW-0694">RNA-binding</keyword>
<accession>A0A1G2R5D1</accession>
<dbReference type="GO" id="GO:0005737">
    <property type="term" value="C:cytoplasm"/>
    <property type="evidence" value="ECO:0007669"/>
    <property type="project" value="InterPro"/>
</dbReference>
<keyword evidence="6" id="KW-0067">ATP-binding</keyword>
<sequence>MRSTEIRSLFLKFFEKKWHKIVPSSSLIPTDPSVLFTTAGMQQFKPYFLGETSPYGKNVASIQRCLRTSDIDSVGDETHLTFFEMLGNFSFGGYFKEEAIKLAYEFIFDELKLPADKIHVTVFAGDPSTSLGQGVPEDKESAEIWKKLGIPESKILRGGREDNFWGPTGVEGPCGPTTEIHIGGTEVWNIVFNEYYCDKDKKLIPLKQRGVDTGMGLERLAMVLQGKKSVFETDLLLPLIRKLEEKAHTIVDYAPYDKAPKRYRVFADHLRAVAFLIAEGIVPSNKERGYILRRILRRLMIEGPADIYFREAVGAFVPIYQEHYPKLSETYILEVFNNELGKFKKALERAKKEMQKRYGSGAANSIFTEGKDAFWFWETYGLPLDAFLDLLSIYKPVVQASPRIKEEFDEEFKKHQEISRADQAKKFGGHGLILNTGELKAANEEEIKKVTRLHTATHMLQAALRQALGEEVHQAGSDITSERLRFDFTFSRKPTKEELAEVESLVNQKIGEDLEVTMREMPFKEAIAEGALTVPGARYPAQVKVYSVDGPSADLEVFSKEVCGGPHVNRTGEIGRFKILKQEAVAAGIRRVRAVIN</sequence>
<dbReference type="CDD" id="cd00673">
    <property type="entry name" value="AlaRS_core"/>
    <property type="match status" value="1"/>
</dbReference>
<comment type="caution">
    <text evidence="11">The sequence shown here is derived from an EMBL/GenBank/DDBJ whole genome shotgun (WGS) entry which is preliminary data.</text>
</comment>
<proteinExistence type="inferred from homology"/>
<evidence type="ECO:0000256" key="9">
    <source>
        <dbReference type="ARBA" id="ARBA00023146"/>
    </source>
</evidence>
<evidence type="ECO:0000313" key="12">
    <source>
        <dbReference type="Proteomes" id="UP000179258"/>
    </source>
</evidence>
<dbReference type="GO" id="GO:0005524">
    <property type="term" value="F:ATP binding"/>
    <property type="evidence" value="ECO:0007669"/>
    <property type="project" value="UniProtKB-KW"/>
</dbReference>
<name>A0A1G2R5D1_9BACT</name>
<dbReference type="GO" id="GO:0006419">
    <property type="term" value="P:alanyl-tRNA aminoacylation"/>
    <property type="evidence" value="ECO:0007669"/>
    <property type="project" value="InterPro"/>
</dbReference>